<feature type="transmembrane region" description="Helical" evidence="2">
    <location>
        <begin position="412"/>
        <end position="432"/>
    </location>
</feature>
<feature type="compositionally biased region" description="Low complexity" evidence="1">
    <location>
        <begin position="115"/>
        <end position="124"/>
    </location>
</feature>
<feature type="transmembrane region" description="Helical" evidence="2">
    <location>
        <begin position="280"/>
        <end position="298"/>
    </location>
</feature>
<proteinExistence type="predicted"/>
<feature type="transmembrane region" description="Helical" evidence="2">
    <location>
        <begin position="252"/>
        <end position="273"/>
    </location>
</feature>
<evidence type="ECO:0000313" key="4">
    <source>
        <dbReference type="Proteomes" id="UP000318053"/>
    </source>
</evidence>
<evidence type="ECO:0000256" key="1">
    <source>
        <dbReference type="SAM" id="MobiDB-lite"/>
    </source>
</evidence>
<name>A0A5C5X979_9BACT</name>
<feature type="compositionally biased region" description="Low complexity" evidence="1">
    <location>
        <begin position="132"/>
        <end position="202"/>
    </location>
</feature>
<dbReference type="OrthoDB" id="291041at2"/>
<dbReference type="Proteomes" id="UP000318053">
    <property type="component" value="Unassembled WGS sequence"/>
</dbReference>
<feature type="transmembrane region" description="Helical" evidence="2">
    <location>
        <begin position="304"/>
        <end position="324"/>
    </location>
</feature>
<organism evidence="3 4">
    <name type="scientific">Allorhodopirellula solitaria</name>
    <dbReference type="NCBI Taxonomy" id="2527987"/>
    <lineage>
        <taxon>Bacteria</taxon>
        <taxon>Pseudomonadati</taxon>
        <taxon>Planctomycetota</taxon>
        <taxon>Planctomycetia</taxon>
        <taxon>Pirellulales</taxon>
        <taxon>Pirellulaceae</taxon>
        <taxon>Allorhodopirellula</taxon>
    </lineage>
</organism>
<keyword evidence="4" id="KW-1185">Reference proteome</keyword>
<feature type="transmembrane region" description="Helical" evidence="2">
    <location>
        <begin position="370"/>
        <end position="400"/>
    </location>
</feature>
<keyword evidence="2" id="KW-0812">Transmembrane</keyword>
<evidence type="ECO:0000313" key="3">
    <source>
        <dbReference type="EMBL" id="TWT59269.1"/>
    </source>
</evidence>
<gene>
    <name evidence="3" type="ORF">CA85_39650</name>
</gene>
<dbReference type="Gene3D" id="2.20.28.160">
    <property type="match status" value="1"/>
</dbReference>
<comment type="caution">
    <text evidence="3">The sequence shown here is derived from an EMBL/GenBank/DDBJ whole genome shotgun (WGS) entry which is preliminary data.</text>
</comment>
<keyword evidence="2" id="KW-1133">Transmembrane helix</keyword>
<dbReference type="RefSeq" id="WP_146392855.1">
    <property type="nucleotide sequence ID" value="NZ_SJPK01000011.1"/>
</dbReference>
<keyword evidence="2" id="KW-0472">Membrane</keyword>
<dbReference type="AlphaFoldDB" id="A0A5C5X979"/>
<feature type="region of interest" description="Disordered" evidence="1">
    <location>
        <begin position="39"/>
        <end position="76"/>
    </location>
</feature>
<sequence length="438" mass="44607">MALVLTCAKCAQRLSIPDEMRGKQVRCPKCREVYTVDRKAAKTGPTAASPRPAVRSPGQAAPAVSRPPQSPGAAKQRTLRCPQCSVQMRLPSQSAATTFQCPKCAAKLTVGASRAGTPKTGAPKTGPPSATPRPAASQPSAPRAPTAPQAAPTAPSDDSIFGSLPSSSAAPYSPSGAARSSPAGQNPYAASASSPRSAPAFSAKGRAGKSSLLWQGLMIAVPNGLSMLFLIFLVAAAFAVDDSKSFSNETGSLIVMAVISVYYLLVVAGAIGMIKGAPRWLSTTICIASLLPAIPLFVPCFGFFLYPVVLGGAVWGLISLFGGAPSLAGGGYSPSAASPAANYHAASGPLAQAQREANQKKSSSGESGSTAAAVACVFGGVVCTGISIALIVLLCLVMAGQLEVETRRPFKAIAGVIFFGSTGFSFLAKGIMHFQNRC</sequence>
<evidence type="ECO:0000256" key="2">
    <source>
        <dbReference type="SAM" id="Phobius"/>
    </source>
</evidence>
<dbReference type="EMBL" id="SJPK01000011">
    <property type="protein sequence ID" value="TWT59269.1"/>
    <property type="molecule type" value="Genomic_DNA"/>
</dbReference>
<accession>A0A5C5X979</accession>
<protein>
    <submittedName>
        <fullName evidence="3">Uncharacterized protein</fullName>
    </submittedName>
</protein>
<reference evidence="3 4" key="1">
    <citation type="submission" date="2019-02" db="EMBL/GenBank/DDBJ databases">
        <title>Deep-cultivation of Planctomycetes and their phenomic and genomic characterization uncovers novel biology.</title>
        <authorList>
            <person name="Wiegand S."/>
            <person name="Jogler M."/>
            <person name="Boedeker C."/>
            <person name="Pinto D."/>
            <person name="Vollmers J."/>
            <person name="Rivas-Marin E."/>
            <person name="Kohn T."/>
            <person name="Peeters S.H."/>
            <person name="Heuer A."/>
            <person name="Rast P."/>
            <person name="Oberbeckmann S."/>
            <person name="Bunk B."/>
            <person name="Jeske O."/>
            <person name="Meyerdierks A."/>
            <person name="Storesund J.E."/>
            <person name="Kallscheuer N."/>
            <person name="Luecker S."/>
            <person name="Lage O.M."/>
            <person name="Pohl T."/>
            <person name="Merkel B.J."/>
            <person name="Hornburger P."/>
            <person name="Mueller R.-W."/>
            <person name="Bruemmer F."/>
            <person name="Labrenz M."/>
            <person name="Spormann A.M."/>
            <person name="Op Den Camp H."/>
            <person name="Overmann J."/>
            <person name="Amann R."/>
            <person name="Jetten M.S.M."/>
            <person name="Mascher T."/>
            <person name="Medema M.H."/>
            <person name="Devos D.P."/>
            <person name="Kaster A.-K."/>
            <person name="Ovreas L."/>
            <person name="Rohde M."/>
            <person name="Galperin M.Y."/>
            <person name="Jogler C."/>
        </authorList>
    </citation>
    <scope>NUCLEOTIDE SEQUENCE [LARGE SCALE GENOMIC DNA]</scope>
    <source>
        <strain evidence="3 4">CA85</strain>
    </source>
</reference>
<feature type="region of interest" description="Disordered" evidence="1">
    <location>
        <begin position="113"/>
        <end position="202"/>
    </location>
</feature>
<feature type="transmembrane region" description="Helical" evidence="2">
    <location>
        <begin position="212"/>
        <end position="240"/>
    </location>
</feature>